<dbReference type="Proteomes" id="UP001165065">
    <property type="component" value="Unassembled WGS sequence"/>
</dbReference>
<dbReference type="InterPro" id="IPR002932">
    <property type="entry name" value="Glu_synthdom"/>
</dbReference>
<proteinExistence type="inferred from homology"/>
<dbReference type="SUPFAM" id="SSF51395">
    <property type="entry name" value="FMN-linked oxidoreductases"/>
    <property type="match status" value="1"/>
</dbReference>
<evidence type="ECO:0000259" key="2">
    <source>
        <dbReference type="Pfam" id="PF01645"/>
    </source>
</evidence>
<evidence type="ECO:0000256" key="1">
    <source>
        <dbReference type="ARBA" id="ARBA00009716"/>
    </source>
</evidence>
<feature type="domain" description="Glutamate synthase" evidence="2">
    <location>
        <begin position="232"/>
        <end position="556"/>
    </location>
</feature>
<protein>
    <recommendedName>
        <fullName evidence="2">Glutamate synthase domain-containing protein</fullName>
    </recommendedName>
</protein>
<dbReference type="AlphaFoldDB" id="A0A9W7L9A7"/>
<dbReference type="GO" id="GO:0006537">
    <property type="term" value="P:glutamate biosynthetic process"/>
    <property type="evidence" value="ECO:0007669"/>
    <property type="project" value="InterPro"/>
</dbReference>
<dbReference type="PANTHER" id="PTHR43819:SF1">
    <property type="entry name" value="ARCHAEAL-TYPE GLUTAMATE SYNTHASE [NADPH]"/>
    <property type="match status" value="1"/>
</dbReference>
<accession>A0A9W7L9A7</accession>
<organism evidence="3 4">
    <name type="scientific">Triparma columacea</name>
    <dbReference type="NCBI Taxonomy" id="722753"/>
    <lineage>
        <taxon>Eukaryota</taxon>
        <taxon>Sar</taxon>
        <taxon>Stramenopiles</taxon>
        <taxon>Ochrophyta</taxon>
        <taxon>Bolidophyceae</taxon>
        <taxon>Parmales</taxon>
        <taxon>Triparmaceae</taxon>
        <taxon>Triparma</taxon>
    </lineage>
</organism>
<dbReference type="EMBL" id="BRYA01000148">
    <property type="protein sequence ID" value="GMI41346.1"/>
    <property type="molecule type" value="Genomic_DNA"/>
</dbReference>
<dbReference type="PANTHER" id="PTHR43819">
    <property type="entry name" value="ARCHAEAL-TYPE GLUTAMATE SYNTHASE [NADPH]"/>
    <property type="match status" value="1"/>
</dbReference>
<dbReference type="CDD" id="cd02808">
    <property type="entry name" value="GltS_FMN"/>
    <property type="match status" value="1"/>
</dbReference>
<sequence length="622" mass="68472">MRRIRSSRLNTLYNYKKHTRFIPQTLFNGKLRDLSSVSSDQPNLPPSSPQSIPIEQKFGTTTRLAGGIPDFVEKWNPTLFKQVGLGLGGASLLGWYLPYTYGLDHIFAPTAITSFTAFYLSVGYSDLNQTTHTLRRNFPFLCHLRYLFESIRPEIQQYFIESDSDSTPFSRSMRTQIYKRSKAQSDTRALGTMRNVYEEGYEWGVHSMFPVSHHDVRVRVTVGGKDCKQKYSASIFNISAMSYGALSSQAITSLNLGAKGGFFYHNTGEGGLSKFHLQGGDLVWNVGTGYFACGSTVNGKRVFNPDMFAENANREEVKMIEIKISQGAKPAHGGILPADKITDDISEARGLGEGPWTEDCASPPYHDAFSTPLGLCRFISTLRTLSNGKPIGFKLCVGSPTEFMALVHAMKETGVYPDFITVDGSEGGTGAAPPEFQDSMGMPMAEGLRLVHNTLIGAGVRDNVKLIAAGKVYNGFSLVRTLANGADICNAARAFMFSMGCIQALKCNQNTCPTGITTQDPRLNGGLDPGNKKVRVTNFHKATVDAAAEIIAAMGLKNPEEVTGEHLWKRENGIHVKSYDDMHTSYLPILQHNDLVEGRAPMNVQKWWKEGGELMKKMGEGE</sequence>
<reference evidence="4" key="1">
    <citation type="journal article" date="2023" name="Commun. Biol.">
        <title>Genome analysis of Parmales, the sister group of diatoms, reveals the evolutionary specialization of diatoms from phago-mixotrophs to photoautotrophs.</title>
        <authorList>
            <person name="Ban H."/>
            <person name="Sato S."/>
            <person name="Yoshikawa S."/>
            <person name="Yamada K."/>
            <person name="Nakamura Y."/>
            <person name="Ichinomiya M."/>
            <person name="Sato N."/>
            <person name="Blanc-Mathieu R."/>
            <person name="Endo H."/>
            <person name="Kuwata A."/>
            <person name="Ogata H."/>
        </authorList>
    </citation>
    <scope>NUCLEOTIDE SEQUENCE [LARGE SCALE GENOMIC DNA]</scope>
</reference>
<comment type="similarity">
    <text evidence="1">Belongs to the glutamate synthase family.</text>
</comment>
<keyword evidence="4" id="KW-1185">Reference proteome</keyword>
<dbReference type="Pfam" id="PF01645">
    <property type="entry name" value="Glu_synthase"/>
    <property type="match status" value="1"/>
</dbReference>
<dbReference type="GO" id="GO:0015930">
    <property type="term" value="F:glutamate synthase activity"/>
    <property type="evidence" value="ECO:0007669"/>
    <property type="project" value="InterPro"/>
</dbReference>
<comment type="caution">
    <text evidence="3">The sequence shown here is derived from an EMBL/GenBank/DDBJ whole genome shotgun (WGS) entry which is preliminary data.</text>
</comment>
<evidence type="ECO:0000313" key="4">
    <source>
        <dbReference type="Proteomes" id="UP001165065"/>
    </source>
</evidence>
<gene>
    <name evidence="3" type="ORF">TrCOL_g8188</name>
</gene>
<name>A0A9W7L9A7_9STRA</name>
<dbReference type="InterPro" id="IPR013785">
    <property type="entry name" value="Aldolase_TIM"/>
</dbReference>
<evidence type="ECO:0000313" key="3">
    <source>
        <dbReference type="EMBL" id="GMI41346.1"/>
    </source>
</evidence>
<dbReference type="OrthoDB" id="2127336at2759"/>
<dbReference type="Gene3D" id="3.20.20.70">
    <property type="entry name" value="Aldolase class I"/>
    <property type="match status" value="1"/>
</dbReference>